<evidence type="ECO:0000313" key="1">
    <source>
        <dbReference type="EMBL" id="TDU72793.1"/>
    </source>
</evidence>
<gene>
    <name evidence="1" type="ORF">EI77_01258</name>
</gene>
<comment type="caution">
    <text evidence="1">The sequence shown here is derived from an EMBL/GenBank/DDBJ whole genome shotgun (WGS) entry which is preliminary data.</text>
</comment>
<dbReference type="RefSeq" id="WP_133793914.1">
    <property type="nucleotide sequence ID" value="NZ_SOCA01000002.1"/>
</dbReference>
<reference evidence="1 2" key="1">
    <citation type="submission" date="2019-03" db="EMBL/GenBank/DDBJ databases">
        <title>Genomic Encyclopedia of Archaeal and Bacterial Type Strains, Phase II (KMG-II): from individual species to whole genera.</title>
        <authorList>
            <person name="Goeker M."/>
        </authorList>
    </citation>
    <scope>NUCLEOTIDE SEQUENCE [LARGE SCALE GENOMIC DNA]</scope>
    <source>
        <strain evidence="1 2">ATCC 25309</strain>
    </source>
</reference>
<proteinExistence type="predicted"/>
<evidence type="ECO:0000313" key="2">
    <source>
        <dbReference type="Proteomes" id="UP000295662"/>
    </source>
</evidence>
<dbReference type="AlphaFoldDB" id="A0A4V3FG07"/>
<name>A0A4V3FG07_9BACT</name>
<dbReference type="EMBL" id="SOCA01000002">
    <property type="protein sequence ID" value="TDU72793.1"/>
    <property type="molecule type" value="Genomic_DNA"/>
</dbReference>
<keyword evidence="2" id="KW-1185">Reference proteome</keyword>
<accession>A0A4V3FG07</accession>
<organism evidence="1 2">
    <name type="scientific">Prosthecobacter fusiformis</name>
    <dbReference type="NCBI Taxonomy" id="48464"/>
    <lineage>
        <taxon>Bacteria</taxon>
        <taxon>Pseudomonadati</taxon>
        <taxon>Verrucomicrobiota</taxon>
        <taxon>Verrucomicrobiia</taxon>
        <taxon>Verrucomicrobiales</taxon>
        <taxon>Verrucomicrobiaceae</taxon>
        <taxon>Prosthecobacter</taxon>
    </lineage>
</organism>
<protein>
    <submittedName>
        <fullName evidence="1">Uncharacterized protein</fullName>
    </submittedName>
</protein>
<sequence length="66" mass="7375">MPTTLPASAEQTWDGSLDDMPVIDQWIQEERQRLLAGGQPHPEGKELDAFRQAAAMPVNISMFDHV</sequence>
<dbReference type="Proteomes" id="UP000295662">
    <property type="component" value="Unassembled WGS sequence"/>
</dbReference>